<keyword evidence="2" id="KW-1185">Reference proteome</keyword>
<dbReference type="EMBL" id="JBHSON010000011">
    <property type="protein sequence ID" value="MFC5746056.1"/>
    <property type="molecule type" value="Genomic_DNA"/>
</dbReference>
<dbReference type="SUPFAM" id="SSF55961">
    <property type="entry name" value="Bet v1-like"/>
    <property type="match status" value="1"/>
</dbReference>
<dbReference type="InterPro" id="IPR019587">
    <property type="entry name" value="Polyketide_cyclase/dehydratase"/>
</dbReference>
<name>A0ABW0ZS00_9ACTN</name>
<gene>
    <name evidence="1" type="ORF">ACFPZN_10585</name>
</gene>
<dbReference type="RefSeq" id="WP_378281672.1">
    <property type="nucleotide sequence ID" value="NZ_JBHSON010000011.1"/>
</dbReference>
<dbReference type="Pfam" id="PF10604">
    <property type="entry name" value="Polyketide_cyc2"/>
    <property type="match status" value="1"/>
</dbReference>
<proteinExistence type="predicted"/>
<protein>
    <submittedName>
        <fullName evidence="1">SRPBCC family protein</fullName>
    </submittedName>
</protein>
<dbReference type="CDD" id="cd07822">
    <property type="entry name" value="SRPBCC_4"/>
    <property type="match status" value="1"/>
</dbReference>
<dbReference type="PANTHER" id="PTHR36166:SF1">
    <property type="entry name" value="SRPBCC DOMAIN-CONTAINING PROTEIN"/>
    <property type="match status" value="1"/>
</dbReference>
<comment type="caution">
    <text evidence="1">The sequence shown here is derived from an EMBL/GenBank/DDBJ whole genome shotgun (WGS) entry which is preliminary data.</text>
</comment>
<evidence type="ECO:0000313" key="2">
    <source>
        <dbReference type="Proteomes" id="UP001596074"/>
    </source>
</evidence>
<reference evidence="2" key="1">
    <citation type="journal article" date="2019" name="Int. J. Syst. Evol. Microbiol.">
        <title>The Global Catalogue of Microorganisms (GCM) 10K type strain sequencing project: providing services to taxonomists for standard genome sequencing and annotation.</title>
        <authorList>
            <consortium name="The Broad Institute Genomics Platform"/>
            <consortium name="The Broad Institute Genome Sequencing Center for Infectious Disease"/>
            <person name="Wu L."/>
            <person name="Ma J."/>
        </authorList>
    </citation>
    <scope>NUCLEOTIDE SEQUENCE [LARGE SCALE GENOMIC DNA]</scope>
    <source>
        <strain evidence="2">KCTC 42087</strain>
    </source>
</reference>
<evidence type="ECO:0000313" key="1">
    <source>
        <dbReference type="EMBL" id="MFC5746056.1"/>
    </source>
</evidence>
<dbReference type="InterPro" id="IPR023393">
    <property type="entry name" value="START-like_dom_sf"/>
</dbReference>
<sequence length="171" mass="18713">MPVRTLAAIIALLVAVPAGLYTWTRLKPREIRTEIEIDAAPGPVWRVLTDLRAYPDWNPFIISAEGEVREGGRLTNKLTQKGGGTLTFSPTILVAAPDRELRWLGRLIVPGVLDGEHYFRLEALDGGRTRLVHGERFTGALVPFAGGPLDVADGFRAMNAALKSRAETMAR</sequence>
<accession>A0ABW0ZS00</accession>
<dbReference type="Proteomes" id="UP001596074">
    <property type="component" value="Unassembled WGS sequence"/>
</dbReference>
<dbReference type="PANTHER" id="PTHR36166">
    <property type="entry name" value="CHROMOSOME 9, WHOLE GENOME SHOTGUN SEQUENCE"/>
    <property type="match status" value="1"/>
</dbReference>
<organism evidence="1 2">
    <name type="scientific">Actinomadura rugatobispora</name>
    <dbReference type="NCBI Taxonomy" id="1994"/>
    <lineage>
        <taxon>Bacteria</taxon>
        <taxon>Bacillati</taxon>
        <taxon>Actinomycetota</taxon>
        <taxon>Actinomycetes</taxon>
        <taxon>Streptosporangiales</taxon>
        <taxon>Thermomonosporaceae</taxon>
        <taxon>Actinomadura</taxon>
    </lineage>
</organism>
<dbReference type="Gene3D" id="3.30.530.20">
    <property type="match status" value="1"/>
</dbReference>